<gene>
    <name evidence="3" type="ORF">F6U93_02640</name>
</gene>
<evidence type="ECO:0000256" key="1">
    <source>
        <dbReference type="SAM" id="SignalP"/>
    </source>
</evidence>
<evidence type="ECO:0000259" key="2">
    <source>
        <dbReference type="Pfam" id="PF19573"/>
    </source>
</evidence>
<dbReference type="Gene3D" id="2.40.160.20">
    <property type="match status" value="1"/>
</dbReference>
<reference evidence="3 4" key="1">
    <citation type="submission" date="2019-09" db="EMBL/GenBank/DDBJ databases">
        <authorList>
            <person name="Cao W.R."/>
        </authorList>
    </citation>
    <scope>NUCLEOTIDE SEQUENCE [LARGE SCALE GENOMIC DNA]</scope>
    <source>
        <strain evidence="3 4">B1N29</strain>
    </source>
</reference>
<dbReference type="InterPro" id="IPR045743">
    <property type="entry name" value="DUF6089"/>
</dbReference>
<dbReference type="InterPro" id="IPR011250">
    <property type="entry name" value="OMP/PagP_B-barrel"/>
</dbReference>
<dbReference type="Pfam" id="PF19573">
    <property type="entry name" value="DUF6089"/>
    <property type="match status" value="1"/>
</dbReference>
<evidence type="ECO:0000313" key="4">
    <source>
        <dbReference type="Proteomes" id="UP000441333"/>
    </source>
</evidence>
<dbReference type="RefSeq" id="WP_150936553.1">
    <property type="nucleotide sequence ID" value="NZ_WAAT01000022.1"/>
</dbReference>
<keyword evidence="4" id="KW-1185">Reference proteome</keyword>
<dbReference type="SUPFAM" id="SSF56925">
    <property type="entry name" value="OMPA-like"/>
    <property type="match status" value="1"/>
</dbReference>
<organism evidence="3 4">
    <name type="scientific">Pseudotamlana haliotis</name>
    <dbReference type="NCBI Taxonomy" id="2614804"/>
    <lineage>
        <taxon>Bacteria</taxon>
        <taxon>Pseudomonadati</taxon>
        <taxon>Bacteroidota</taxon>
        <taxon>Flavobacteriia</taxon>
        <taxon>Flavobacteriales</taxon>
        <taxon>Flavobacteriaceae</taxon>
        <taxon>Pseudotamlana</taxon>
    </lineage>
</organism>
<keyword evidence="1" id="KW-0732">Signal</keyword>
<sequence>MRHLTLLIISILSIQFSQAQIHEIGGFAGGSNLIGDVGSTEYIAPNAPALGLLYRWNRSSRYSWRATIIYSDLKAYDSKSEDPRRIQRDYDFDSNLLEISGGMEFTFLDFDLHSGKKIWTPFLYTGISAVHYDNYYFLNGRQASEGESSWAFGIPMTIGVKARIIGNFVVGAEVGARYTFTDEIDGSMPSSDSIKEQYQFGNINNNDWYMFTGLTLTYTFGQNPCYCVE</sequence>
<accession>A0A6N6MLA3</accession>
<proteinExistence type="predicted"/>
<protein>
    <recommendedName>
        <fullName evidence="2">DUF6089 domain-containing protein</fullName>
    </recommendedName>
</protein>
<dbReference type="AlphaFoldDB" id="A0A6N6MLA3"/>
<feature type="domain" description="DUF6089" evidence="2">
    <location>
        <begin position="4"/>
        <end position="229"/>
    </location>
</feature>
<name>A0A6N6MLA3_9FLAO</name>
<evidence type="ECO:0000313" key="3">
    <source>
        <dbReference type="EMBL" id="KAB1069731.1"/>
    </source>
</evidence>
<dbReference type="Proteomes" id="UP000441333">
    <property type="component" value="Unassembled WGS sequence"/>
</dbReference>
<feature type="chain" id="PRO_5026655826" description="DUF6089 domain-containing protein" evidence="1">
    <location>
        <begin position="20"/>
        <end position="229"/>
    </location>
</feature>
<dbReference type="EMBL" id="WAAT01000022">
    <property type="protein sequence ID" value="KAB1069731.1"/>
    <property type="molecule type" value="Genomic_DNA"/>
</dbReference>
<comment type="caution">
    <text evidence="3">The sequence shown here is derived from an EMBL/GenBank/DDBJ whole genome shotgun (WGS) entry which is preliminary data.</text>
</comment>
<feature type="signal peptide" evidence="1">
    <location>
        <begin position="1"/>
        <end position="19"/>
    </location>
</feature>